<dbReference type="CDD" id="cd10557">
    <property type="entry name" value="NarH_beta-like"/>
    <property type="match status" value="1"/>
</dbReference>
<dbReference type="NCBIfam" id="TIGR01660">
    <property type="entry name" value="narH"/>
    <property type="match status" value="1"/>
</dbReference>
<feature type="domain" description="4Fe-4S ferredoxin-type" evidence="12">
    <location>
        <begin position="173"/>
        <end position="204"/>
    </location>
</feature>
<comment type="subcellular location">
    <subcellularLocation>
        <location evidence="3">Cell envelope</location>
    </subcellularLocation>
</comment>
<accession>A0A1R4EYR9</accession>
<dbReference type="GO" id="GO:0051539">
    <property type="term" value="F:4 iron, 4 sulfur cluster binding"/>
    <property type="evidence" value="ECO:0007669"/>
    <property type="project" value="UniProtKB-KW"/>
</dbReference>
<evidence type="ECO:0000256" key="7">
    <source>
        <dbReference type="ARBA" id="ARBA00022737"/>
    </source>
</evidence>
<evidence type="ECO:0000256" key="5">
    <source>
        <dbReference type="ARBA" id="ARBA00022485"/>
    </source>
</evidence>
<dbReference type="GO" id="GO:0030313">
    <property type="term" value="C:cell envelope"/>
    <property type="evidence" value="ECO:0007669"/>
    <property type="project" value="UniProtKB-SubCell"/>
</dbReference>
<protein>
    <submittedName>
        <fullName evidence="13">Respiratory nitrate reductase beta chain</fullName>
        <ecNumber evidence="13">1.7.99.4</ecNumber>
    </submittedName>
</protein>
<sequence>MRVMAQMAMVMNLDKCIGCHTCSVTCKQVWTNRSGAEHIWFNNVETRPGQGYPRTYEDQEKWKGGWTLTKRGRLKLKAGGRLKNLMTIFAAPNLPGIKDYYEPWTYDYENLTTAPAQDHMPVARPKSLLTGQDTTVTWSSNWDDDLAGSVENTHNDPILQKVGDKIKFEYEQTFMFYLPRICEHCLNPSCVSSCPTGAIYKREEDGIVLVDQDRCRGWRQCVGGCPYKKMYFNHKTGKVEKCTFCYPRIEIGQPTICSETCVGRLRYLGLMLYDADRVLEAASTPDEHGLYEAQREVFLDPNDPEVMREAALAGIPEDWIEAAQRSPIYALINKYKVALPLHPEYRTMPMVWYIPPLSPVVDAVSDTGEDAEKQDNLFAAIDKLRIPVEYLAGLFTAGDTQPVDLVLHKLAAMRSYMRDINMGWEPKESIAESVGMTGQEIQDMYRLLAIAKYEERYVIPSAHYEDAHKLENIATECSLDVDGGPGMGGMDGSFAQDPDQGKDPGIGSPDVPGRPEGVRINLLNWDGQGTPEGLFPETPSGSAASTQGGTSS</sequence>
<dbReference type="Proteomes" id="UP000195913">
    <property type="component" value="Unassembled WGS sequence"/>
</dbReference>
<evidence type="ECO:0000256" key="11">
    <source>
        <dbReference type="SAM" id="MobiDB-lite"/>
    </source>
</evidence>
<evidence type="ECO:0000256" key="4">
    <source>
        <dbReference type="ARBA" id="ARBA00022448"/>
    </source>
</evidence>
<dbReference type="Pfam" id="PF14711">
    <property type="entry name" value="Nitr_red_bet_C"/>
    <property type="match status" value="1"/>
</dbReference>
<dbReference type="AlphaFoldDB" id="A0A1R4EYR9"/>
<dbReference type="Gene3D" id="1.10.3650.10">
    <property type="entry name" value="nitrate reductase domain like"/>
    <property type="match status" value="1"/>
</dbReference>
<dbReference type="GO" id="GO:0008940">
    <property type="term" value="F:nitrate reductase activity"/>
    <property type="evidence" value="ECO:0007669"/>
    <property type="project" value="InterPro"/>
</dbReference>
<dbReference type="Pfam" id="PF13247">
    <property type="entry name" value="Fer4_11"/>
    <property type="match status" value="1"/>
</dbReference>
<keyword evidence="9" id="KW-0408">Iron</keyword>
<dbReference type="Gene3D" id="3.30.70.20">
    <property type="match status" value="3"/>
</dbReference>
<comment type="cofactor">
    <cofactor evidence="1">
        <name>[3Fe-4S] cluster</name>
        <dbReference type="ChEBI" id="CHEBI:21137"/>
    </cofactor>
</comment>
<organism evidence="13 14">
    <name type="scientific">Arthrobacter rhombi</name>
    <dbReference type="NCBI Taxonomy" id="71253"/>
    <lineage>
        <taxon>Bacteria</taxon>
        <taxon>Bacillati</taxon>
        <taxon>Actinomycetota</taxon>
        <taxon>Actinomycetes</taxon>
        <taxon>Micrococcales</taxon>
        <taxon>Micrococcaceae</taxon>
        <taxon>Arthrobacter</taxon>
    </lineage>
</organism>
<keyword evidence="13" id="KW-0560">Oxidoreductase</keyword>
<dbReference type="SUPFAM" id="SSF54862">
    <property type="entry name" value="4Fe-4S ferredoxins"/>
    <property type="match status" value="1"/>
</dbReference>
<keyword evidence="6" id="KW-0479">Metal-binding</keyword>
<dbReference type="RefSeq" id="WP_086994380.1">
    <property type="nucleotide sequence ID" value="NZ_FUHW01000007.1"/>
</dbReference>
<keyword evidence="4" id="KW-0813">Transport</keyword>
<evidence type="ECO:0000256" key="1">
    <source>
        <dbReference type="ARBA" id="ARBA00001927"/>
    </source>
</evidence>
<dbReference type="PANTHER" id="PTHR43518">
    <property type="entry name" value="NITRATE REDUCTASE BETA SUBUNIT"/>
    <property type="match status" value="1"/>
</dbReference>
<evidence type="ECO:0000259" key="12">
    <source>
        <dbReference type="PROSITE" id="PS51379"/>
    </source>
</evidence>
<dbReference type="InterPro" id="IPR017896">
    <property type="entry name" value="4Fe4S_Fe-S-bd"/>
</dbReference>
<feature type="domain" description="4Fe-4S ferredoxin-type" evidence="12">
    <location>
        <begin position="206"/>
        <end position="235"/>
    </location>
</feature>
<evidence type="ECO:0000256" key="3">
    <source>
        <dbReference type="ARBA" id="ARBA00004196"/>
    </source>
</evidence>
<evidence type="ECO:0000256" key="6">
    <source>
        <dbReference type="ARBA" id="ARBA00022723"/>
    </source>
</evidence>
<proteinExistence type="predicted"/>
<evidence type="ECO:0000256" key="2">
    <source>
        <dbReference type="ARBA" id="ARBA00001966"/>
    </source>
</evidence>
<gene>
    <name evidence="13" type="ORF">FM101_01435</name>
</gene>
<feature type="region of interest" description="Disordered" evidence="11">
    <location>
        <begin position="481"/>
        <end position="552"/>
    </location>
</feature>
<dbReference type="PANTHER" id="PTHR43518:SF1">
    <property type="entry name" value="RESPIRATORY NITRATE REDUCTASE 1 BETA CHAIN"/>
    <property type="match status" value="1"/>
</dbReference>
<dbReference type="EC" id="1.7.99.4" evidence="13"/>
<comment type="cofactor">
    <cofactor evidence="2">
        <name>[4Fe-4S] cluster</name>
        <dbReference type="ChEBI" id="CHEBI:49883"/>
    </cofactor>
</comment>
<evidence type="ECO:0000256" key="10">
    <source>
        <dbReference type="ARBA" id="ARBA00023014"/>
    </source>
</evidence>
<keyword evidence="14" id="KW-1185">Reference proteome</keyword>
<keyword evidence="10" id="KW-0411">Iron-sulfur</keyword>
<dbReference type="FunFam" id="3.30.70.20:FF:000008">
    <property type="entry name" value="Respiratory nitrate reductase beta subunit"/>
    <property type="match status" value="1"/>
</dbReference>
<keyword evidence="5" id="KW-0004">4Fe-4S</keyword>
<dbReference type="GO" id="GO:0009055">
    <property type="term" value="F:electron transfer activity"/>
    <property type="evidence" value="ECO:0007669"/>
    <property type="project" value="TreeGrafter"/>
</dbReference>
<evidence type="ECO:0000313" key="14">
    <source>
        <dbReference type="Proteomes" id="UP000195913"/>
    </source>
</evidence>
<dbReference type="InterPro" id="IPR006547">
    <property type="entry name" value="NO3_Rdtase_bsu"/>
</dbReference>
<reference evidence="13 14" key="1">
    <citation type="submission" date="2017-02" db="EMBL/GenBank/DDBJ databases">
        <authorList>
            <person name="Peterson S.W."/>
        </authorList>
    </citation>
    <scope>NUCLEOTIDE SEQUENCE [LARGE SCALE GENOMIC DNA]</scope>
    <source>
        <strain evidence="13 14">B Ar 00.02</strain>
    </source>
</reference>
<dbReference type="GO" id="GO:0009325">
    <property type="term" value="C:nitrate reductase complex"/>
    <property type="evidence" value="ECO:0007669"/>
    <property type="project" value="InterPro"/>
</dbReference>
<evidence type="ECO:0000256" key="9">
    <source>
        <dbReference type="ARBA" id="ARBA00023004"/>
    </source>
</evidence>
<dbReference type="InterPro" id="IPR038262">
    <property type="entry name" value="Nitr_red_bet_C_sf"/>
</dbReference>
<dbReference type="InterPro" id="IPR029263">
    <property type="entry name" value="Nitr_red_bet_C"/>
</dbReference>
<dbReference type="GO" id="GO:0046872">
    <property type="term" value="F:metal ion binding"/>
    <property type="evidence" value="ECO:0007669"/>
    <property type="project" value="UniProtKB-KW"/>
</dbReference>
<dbReference type="GO" id="GO:0016020">
    <property type="term" value="C:membrane"/>
    <property type="evidence" value="ECO:0007669"/>
    <property type="project" value="TreeGrafter"/>
</dbReference>
<dbReference type="EMBL" id="FUHW01000007">
    <property type="protein sequence ID" value="SJM48794.1"/>
    <property type="molecule type" value="Genomic_DNA"/>
</dbReference>
<name>A0A1R4EYR9_9MICC</name>
<keyword evidence="8" id="KW-0249">Electron transport</keyword>
<feature type="compositionally biased region" description="Low complexity" evidence="11">
    <location>
        <begin position="540"/>
        <end position="552"/>
    </location>
</feature>
<evidence type="ECO:0000313" key="13">
    <source>
        <dbReference type="EMBL" id="SJM48794.1"/>
    </source>
</evidence>
<feature type="domain" description="4Fe-4S ferredoxin-type" evidence="12">
    <location>
        <begin position="7"/>
        <end position="36"/>
    </location>
</feature>
<dbReference type="GO" id="GO:0009061">
    <property type="term" value="P:anaerobic respiration"/>
    <property type="evidence" value="ECO:0007669"/>
    <property type="project" value="TreeGrafter"/>
</dbReference>
<dbReference type="GO" id="GO:0042126">
    <property type="term" value="P:nitrate metabolic process"/>
    <property type="evidence" value="ECO:0007669"/>
    <property type="project" value="InterPro"/>
</dbReference>
<keyword evidence="7" id="KW-0677">Repeat</keyword>
<dbReference type="FunFam" id="3.30.70.20:FF:000043">
    <property type="entry name" value="Respiratory nitrate reductase beta subunit"/>
    <property type="match status" value="1"/>
</dbReference>
<dbReference type="PROSITE" id="PS51379">
    <property type="entry name" value="4FE4S_FER_2"/>
    <property type="match status" value="3"/>
</dbReference>
<evidence type="ECO:0000256" key="8">
    <source>
        <dbReference type="ARBA" id="ARBA00022982"/>
    </source>
</evidence>